<gene>
    <name evidence="2" type="ORF">CTHT_0022790</name>
</gene>
<dbReference type="GeneID" id="18256317"/>
<name>G0S4H0_CHATD</name>
<keyword evidence="1" id="KW-0812">Transmembrane</keyword>
<proteinExistence type="predicted"/>
<dbReference type="AlphaFoldDB" id="G0S4H0"/>
<evidence type="ECO:0000256" key="1">
    <source>
        <dbReference type="SAM" id="Phobius"/>
    </source>
</evidence>
<keyword evidence="3" id="KW-1185">Reference proteome</keyword>
<dbReference type="HOGENOM" id="CLU_750051_0_0_1"/>
<keyword evidence="1" id="KW-1133">Transmembrane helix</keyword>
<dbReference type="KEGG" id="cthr:CTHT_0022790"/>
<reference evidence="2 3" key="1">
    <citation type="journal article" date="2011" name="Cell">
        <title>Insight into structure and assembly of the nuclear pore complex by utilizing the genome of a eukaryotic thermophile.</title>
        <authorList>
            <person name="Amlacher S."/>
            <person name="Sarges P."/>
            <person name="Flemming D."/>
            <person name="van Noort V."/>
            <person name="Kunze R."/>
            <person name="Devos D.P."/>
            <person name="Arumugam M."/>
            <person name="Bork P."/>
            <person name="Hurt E."/>
        </authorList>
    </citation>
    <scope>NUCLEOTIDE SEQUENCE [LARGE SCALE GENOMIC DNA]</scope>
    <source>
        <strain evidence="3">DSM 1495 / CBS 144.50 / IMI 039719</strain>
    </source>
</reference>
<protein>
    <submittedName>
        <fullName evidence="2">Uncharacterized protein</fullName>
    </submittedName>
</protein>
<organism evidence="3">
    <name type="scientific">Chaetomium thermophilum (strain DSM 1495 / CBS 144.50 / IMI 039719)</name>
    <name type="common">Thermochaetoides thermophila</name>
    <dbReference type="NCBI Taxonomy" id="759272"/>
    <lineage>
        <taxon>Eukaryota</taxon>
        <taxon>Fungi</taxon>
        <taxon>Dikarya</taxon>
        <taxon>Ascomycota</taxon>
        <taxon>Pezizomycotina</taxon>
        <taxon>Sordariomycetes</taxon>
        <taxon>Sordariomycetidae</taxon>
        <taxon>Sordariales</taxon>
        <taxon>Chaetomiaceae</taxon>
        <taxon>Thermochaetoides</taxon>
    </lineage>
</organism>
<evidence type="ECO:0000313" key="3">
    <source>
        <dbReference type="Proteomes" id="UP000008066"/>
    </source>
</evidence>
<keyword evidence="1" id="KW-0472">Membrane</keyword>
<dbReference type="EMBL" id="GL988041">
    <property type="protein sequence ID" value="EGS20448.1"/>
    <property type="molecule type" value="Genomic_DNA"/>
</dbReference>
<dbReference type="RefSeq" id="XP_006692744.1">
    <property type="nucleotide sequence ID" value="XM_006692681.1"/>
</dbReference>
<evidence type="ECO:0000313" key="2">
    <source>
        <dbReference type="EMBL" id="EGS20448.1"/>
    </source>
</evidence>
<accession>G0S4H0</accession>
<dbReference type="Proteomes" id="UP000008066">
    <property type="component" value="Unassembled WGS sequence"/>
</dbReference>
<sequence>MGYDKVPTEVDEARTPCLDASGMLDNLNYGACDQCGCTADPTHILVPINMEPMVITSKSRDNGWGLLCKYVIVHTALWLFGLLMFFFGIYVILYMSVIPGASAEMIPAENDVGPIIERDLIVGSSGFFMETPLCTLVATTSTLPTPSDASTVVTAADAETATVSEGPIITPIFTDETTCSPVTITVTVTTAFSADAVYNSALVSSTSAVDAISAQAATEALTSLTMDFVTTVTTTSTSTRVITVTNYTATTYVTVTSVPVNATTSSIIFATAHSPSTFGTDTAYYGTGGTAASATGYIGPTIGNGTFTYSIPPTAAASSADAVSASHSIVATSDGGKGLAGTNTVSEVVKQIKAGYCAVMLAIVTLVLA</sequence>
<feature type="transmembrane region" description="Helical" evidence="1">
    <location>
        <begin position="76"/>
        <end position="97"/>
    </location>
</feature>